<proteinExistence type="predicted"/>
<dbReference type="Proteomes" id="UP000199497">
    <property type="component" value="Unassembled WGS sequence"/>
</dbReference>
<gene>
    <name evidence="1" type="ORF">SAMN04487905_106218</name>
</gene>
<evidence type="ECO:0008006" key="3">
    <source>
        <dbReference type="Google" id="ProtNLM"/>
    </source>
</evidence>
<sequence>MVSDAVRLRDRLVEAARAGEPLDVSDETDREIPATAIRALLFGLDAEELDPRGVRLRGAHVTGQLDLTDVRAAVPLVLTRCEFDEGITATRAHLPHLDLSESRFPHLDADDSGCEHDTRLHRTRCEWVSLVDADLTGDLTLHGARLAASDTPALDLAGATIGGDLYLDDGFTASSDSHGGTLRLLRATIGETLHLSEAKLTAINGPALFADNLTVSDNVFLNESFSASSDSQLGTV</sequence>
<feature type="non-terminal residue" evidence="1">
    <location>
        <position position="236"/>
    </location>
</feature>
<reference evidence="2" key="1">
    <citation type="submission" date="2016-10" db="EMBL/GenBank/DDBJ databases">
        <authorList>
            <person name="Varghese N."/>
            <person name="Submissions S."/>
        </authorList>
    </citation>
    <scope>NUCLEOTIDE SEQUENCE [LARGE SCALE GENOMIC DNA]</scope>
    <source>
        <strain evidence="2">DSM 46732</strain>
    </source>
</reference>
<dbReference type="AlphaFoldDB" id="A0A1H0UDR9"/>
<dbReference type="STRING" id="405564.SAMN04487905_106218"/>
<dbReference type="EMBL" id="FNJR01000006">
    <property type="protein sequence ID" value="SDP64273.1"/>
    <property type="molecule type" value="Genomic_DNA"/>
</dbReference>
<evidence type="ECO:0000313" key="2">
    <source>
        <dbReference type="Proteomes" id="UP000199497"/>
    </source>
</evidence>
<dbReference type="Gene3D" id="2.160.20.80">
    <property type="entry name" value="E3 ubiquitin-protein ligase SopA"/>
    <property type="match status" value="1"/>
</dbReference>
<organism evidence="1 2">
    <name type="scientific">Actinopolyspora xinjiangensis</name>
    <dbReference type="NCBI Taxonomy" id="405564"/>
    <lineage>
        <taxon>Bacteria</taxon>
        <taxon>Bacillati</taxon>
        <taxon>Actinomycetota</taxon>
        <taxon>Actinomycetes</taxon>
        <taxon>Actinopolysporales</taxon>
        <taxon>Actinopolysporaceae</taxon>
        <taxon>Actinopolyspora</taxon>
    </lineage>
</organism>
<name>A0A1H0UDR9_9ACTN</name>
<keyword evidence="2" id="KW-1185">Reference proteome</keyword>
<evidence type="ECO:0000313" key="1">
    <source>
        <dbReference type="EMBL" id="SDP64273.1"/>
    </source>
</evidence>
<accession>A0A1H0UDR9</accession>
<protein>
    <recommendedName>
        <fullName evidence="3">Pentapeptide repeat-containing protein</fullName>
    </recommendedName>
</protein>